<accession>A0A9E7N6K6</accession>
<keyword evidence="2" id="KW-1185">Reference proteome</keyword>
<reference evidence="1" key="1">
    <citation type="submission" date="2022-05" db="EMBL/GenBank/DDBJ databases">
        <authorList>
            <person name="Friedrich I."/>
            <person name="Poehlein A."/>
            <person name="Schneider D."/>
            <person name="Hertel R."/>
            <person name="Daniel R."/>
        </authorList>
    </citation>
    <scope>NUCLEOTIDE SEQUENCE</scope>
</reference>
<protein>
    <submittedName>
        <fullName evidence="1">Uncharacterized protein</fullName>
    </submittedName>
</protein>
<proteinExistence type="predicted"/>
<sequence>MGLRRIAAKHRWWPAKPQPQVPTSLRRGRLLVRIANAAKAYQSGGCQVDVSNPDVAFLIERGFITVRREAVGTAWPGPHQLRRTRAKITDAGWEAVWAEDLGGDRPLAKSERVERSSHQARRA</sequence>
<dbReference type="EMBL" id="ON529858">
    <property type="protein sequence ID" value="UTC29698.1"/>
    <property type="molecule type" value="Genomic_DNA"/>
</dbReference>
<name>A0A9E7N6K6_9CAUD</name>
<dbReference type="Proteomes" id="UP001057427">
    <property type="component" value="Segment"/>
</dbReference>
<gene>
    <name evidence="1" type="ORF">BAJUN_00680</name>
</gene>
<organism evidence="1 2">
    <name type="scientific">Brevundimonas phage vB_BgoS-Bajun</name>
    <dbReference type="NCBI Taxonomy" id="2948594"/>
    <lineage>
        <taxon>Viruses</taxon>
        <taxon>Duplodnaviria</taxon>
        <taxon>Heunggongvirae</taxon>
        <taxon>Uroviricota</taxon>
        <taxon>Caudoviricetes</taxon>
        <taxon>Dolichocephalovirinae</taxon>
    </lineage>
</organism>
<evidence type="ECO:0000313" key="2">
    <source>
        <dbReference type="Proteomes" id="UP001057427"/>
    </source>
</evidence>
<evidence type="ECO:0000313" key="1">
    <source>
        <dbReference type="EMBL" id="UTC29698.1"/>
    </source>
</evidence>